<protein>
    <submittedName>
        <fullName evidence="1">Uncharacterized protein</fullName>
    </submittedName>
</protein>
<evidence type="ECO:0000313" key="2">
    <source>
        <dbReference type="Proteomes" id="UP000326464"/>
    </source>
</evidence>
<comment type="caution">
    <text evidence="1">The sequence shown here is derived from an EMBL/GenBank/DDBJ whole genome shotgun (WGS) entry which is preliminary data.</text>
</comment>
<gene>
    <name evidence="1" type="ORF">FNH21_02695</name>
</gene>
<organism evidence="1 2">
    <name type="scientific">Arthrobacter bussei</name>
    <dbReference type="NCBI Taxonomy" id="2594179"/>
    <lineage>
        <taxon>Bacteria</taxon>
        <taxon>Bacillati</taxon>
        <taxon>Actinomycetota</taxon>
        <taxon>Actinomycetes</taxon>
        <taxon>Micrococcales</taxon>
        <taxon>Micrococcaceae</taxon>
        <taxon>Arthrobacter</taxon>
    </lineage>
</organism>
<evidence type="ECO:0000313" key="1">
    <source>
        <dbReference type="EMBL" id="MPY09637.1"/>
    </source>
</evidence>
<accession>A0A7X1NMN6</accession>
<reference evidence="2" key="1">
    <citation type="submission" date="2019-07" db="EMBL/GenBank/DDBJ databases">
        <title>Arthrobacter KR32 sp. nov., isolated from mountain cheese made of cows milk.</title>
        <authorList>
            <person name="Flegler A."/>
        </authorList>
    </citation>
    <scope>NUCLEOTIDE SEQUENCE [LARGE SCALE GENOMIC DNA]</scope>
    <source>
        <strain evidence="2">KR32</strain>
    </source>
</reference>
<keyword evidence="2" id="KW-1185">Reference proteome</keyword>
<name>A0A7X1NMN6_9MICC</name>
<proteinExistence type="predicted"/>
<dbReference type="AlphaFoldDB" id="A0A7X1NMN6"/>
<dbReference type="EMBL" id="VJXX01000001">
    <property type="protein sequence ID" value="MPY09637.1"/>
    <property type="molecule type" value="Genomic_DNA"/>
</dbReference>
<sequence>MRSTMAWLFVDQHAAVWDDDANVQAAIGALKARLDQHREVHLSIQSKGLKGPVFVITRETVLSSPELNNRFNADLFAELTTPTARNSPTIHWFSDGRGFVSETNSRMW</sequence>
<dbReference type="Proteomes" id="UP000326464">
    <property type="component" value="Unassembled WGS sequence"/>
</dbReference>
<dbReference type="OrthoDB" id="4943085at2"/>